<dbReference type="PANTHER" id="PTHR30518:SF2">
    <property type="entry name" value="ENDOLYTIC MUREIN TRANSGLYCOSYLASE"/>
    <property type="match status" value="1"/>
</dbReference>
<dbReference type="CDD" id="cd08010">
    <property type="entry name" value="MltG_like"/>
    <property type="match status" value="1"/>
</dbReference>
<dbReference type="InterPro" id="IPR003770">
    <property type="entry name" value="MLTG-like"/>
</dbReference>
<comment type="caution">
    <text evidence="8">The sequence shown here is derived from an EMBL/GenBank/DDBJ whole genome shotgun (WGS) entry which is preliminary data.</text>
</comment>
<reference evidence="8 9" key="1">
    <citation type="submission" date="2020-10" db="EMBL/GenBank/DDBJ databases">
        <title>Phylogeny of dyella-like bacteria.</title>
        <authorList>
            <person name="Fu J."/>
        </authorList>
    </citation>
    <scope>NUCLEOTIDE SEQUENCE [LARGE SCALE GENOMIC DNA]</scope>
    <source>
        <strain evidence="8 9">KACC 19113</strain>
    </source>
</reference>
<comment type="catalytic activity">
    <reaction evidence="7">
        <text>a peptidoglycan chain = a peptidoglycan chain with N-acetyl-1,6-anhydromuramyl-[peptide] at the reducing end + a peptidoglycan chain with N-acetylglucosamine at the non-reducing end.</text>
        <dbReference type="EC" id="4.2.2.29"/>
    </reaction>
</comment>
<dbReference type="PANTHER" id="PTHR30518">
    <property type="entry name" value="ENDOLYTIC MUREIN TRANSGLYCOSYLASE"/>
    <property type="match status" value="1"/>
</dbReference>
<dbReference type="NCBIfam" id="TIGR00247">
    <property type="entry name" value="endolytic transglycosylase MltG"/>
    <property type="match status" value="1"/>
</dbReference>
<keyword evidence="4 7" id="KW-0472">Membrane</keyword>
<keyword evidence="3 7" id="KW-1133">Transmembrane helix</keyword>
<evidence type="ECO:0000256" key="4">
    <source>
        <dbReference type="ARBA" id="ARBA00023136"/>
    </source>
</evidence>
<proteinExistence type="inferred from homology"/>
<evidence type="ECO:0000313" key="9">
    <source>
        <dbReference type="Proteomes" id="UP001620339"/>
    </source>
</evidence>
<protein>
    <recommendedName>
        <fullName evidence="7">Endolytic murein transglycosylase</fullName>
        <ecNumber evidence="7">4.2.2.29</ecNumber>
    </recommendedName>
    <alternativeName>
        <fullName evidence="7">Peptidoglycan lytic transglycosylase</fullName>
    </alternativeName>
    <alternativeName>
        <fullName evidence="7">Peptidoglycan polymerization terminase</fullName>
    </alternativeName>
</protein>
<keyword evidence="9" id="KW-1185">Reference proteome</keyword>
<evidence type="ECO:0000256" key="5">
    <source>
        <dbReference type="ARBA" id="ARBA00023239"/>
    </source>
</evidence>
<evidence type="ECO:0000256" key="7">
    <source>
        <dbReference type="HAMAP-Rule" id="MF_02065"/>
    </source>
</evidence>
<dbReference type="HAMAP" id="MF_02065">
    <property type="entry name" value="MltG"/>
    <property type="match status" value="1"/>
</dbReference>
<gene>
    <name evidence="7 8" type="primary">mltG</name>
    <name evidence="8" type="ORF">ISP25_05720</name>
</gene>
<dbReference type="EMBL" id="JADIKK010000008">
    <property type="protein sequence ID" value="MFK2876563.1"/>
    <property type="molecule type" value="Genomic_DNA"/>
</dbReference>
<comment type="function">
    <text evidence="7">Functions as a peptidoglycan terminase that cleaves nascent peptidoglycan strands endolytically to terminate their elongation.</text>
</comment>
<organism evidence="8 9">
    <name type="scientific">Rhodanobacter hydrolyticus</name>
    <dbReference type="NCBI Taxonomy" id="2250595"/>
    <lineage>
        <taxon>Bacteria</taxon>
        <taxon>Pseudomonadati</taxon>
        <taxon>Pseudomonadota</taxon>
        <taxon>Gammaproteobacteria</taxon>
        <taxon>Lysobacterales</taxon>
        <taxon>Rhodanobacteraceae</taxon>
        <taxon>Rhodanobacter</taxon>
    </lineage>
</organism>
<keyword evidence="1 7" id="KW-1003">Cell membrane</keyword>
<evidence type="ECO:0000256" key="3">
    <source>
        <dbReference type="ARBA" id="ARBA00022989"/>
    </source>
</evidence>
<dbReference type="Gene3D" id="3.30.160.60">
    <property type="entry name" value="Classic Zinc Finger"/>
    <property type="match status" value="1"/>
</dbReference>
<sequence>MTGKTSRGRVFWRNAILVLLLALIGVAVWSWRDFSRFGNTPLHVSAQGESIDIGRGSSFKEIVRQLRSQQLSGASPLYWRLLAMQMRAAGKLHAGEYATPVGITPRQLLANMAAGKVLQRNFTIVDGWTFRDVLAALAKAEKLKHDTAGLDDAAIMQKIGATGEQPEGRFLPESYAYVKGDSDLDILKRAHVAMAKMLDQLWPGRDKDLPLATPYDALILASIVEKETGRADERAKIAGVFVRRLEDHMLLQTDPTVIYGMGDSYQGKIHKVDLTTDTPYNTYTRPGLPPTPIAMPGKPAIMAALHPEPGTALYFVARGDGTHVFADTLDQQSRNVACYQLKHCGND</sequence>
<dbReference type="RefSeq" id="WP_404612362.1">
    <property type="nucleotide sequence ID" value="NZ_JADIKK010000008.1"/>
</dbReference>
<keyword evidence="2 7" id="KW-0812">Transmembrane</keyword>
<dbReference type="Pfam" id="PF02618">
    <property type="entry name" value="YceG"/>
    <property type="match status" value="1"/>
</dbReference>
<keyword evidence="6 7" id="KW-0961">Cell wall biogenesis/degradation</keyword>
<dbReference type="Proteomes" id="UP001620339">
    <property type="component" value="Unassembled WGS sequence"/>
</dbReference>
<dbReference type="Gene3D" id="3.30.1490.480">
    <property type="entry name" value="Endolytic murein transglycosylase"/>
    <property type="match status" value="1"/>
</dbReference>
<feature type="site" description="Important for catalytic activity" evidence="7">
    <location>
        <position position="227"/>
    </location>
</feature>
<evidence type="ECO:0000256" key="2">
    <source>
        <dbReference type="ARBA" id="ARBA00022692"/>
    </source>
</evidence>
<evidence type="ECO:0000313" key="8">
    <source>
        <dbReference type="EMBL" id="MFK2876563.1"/>
    </source>
</evidence>
<accession>A0ABW8J2X9</accession>
<dbReference type="EC" id="4.2.2.29" evidence="7"/>
<comment type="similarity">
    <text evidence="7">Belongs to the transglycosylase MltG family.</text>
</comment>
<keyword evidence="5 7" id="KW-0456">Lyase</keyword>
<keyword evidence="7" id="KW-0997">Cell inner membrane</keyword>
<name>A0ABW8J2X9_9GAMM</name>
<evidence type="ECO:0000256" key="6">
    <source>
        <dbReference type="ARBA" id="ARBA00023316"/>
    </source>
</evidence>
<evidence type="ECO:0000256" key="1">
    <source>
        <dbReference type="ARBA" id="ARBA00022475"/>
    </source>
</evidence>